<feature type="domain" description="Rieske" evidence="22">
    <location>
        <begin position="287"/>
        <end position="356"/>
    </location>
</feature>
<keyword evidence="10" id="KW-0479">Metal-binding</keyword>
<gene>
    <name evidence="23" type="ordered locus">FraEuI1c_1798</name>
</gene>
<dbReference type="RefSeq" id="WP_013422973.1">
    <property type="nucleotide sequence ID" value="NC_014666.1"/>
</dbReference>
<dbReference type="KEGG" id="fri:FraEuI1c_1798"/>
<dbReference type="InterPro" id="IPR045603">
    <property type="entry name" value="QcrA_N"/>
</dbReference>
<dbReference type="InParanoid" id="E3JBI2"/>
<keyword evidence="11" id="KW-0249">Electron transport</keyword>
<dbReference type="Pfam" id="PF19297">
    <property type="entry name" value="QcrA_N"/>
    <property type="match status" value="1"/>
</dbReference>
<evidence type="ECO:0000256" key="17">
    <source>
        <dbReference type="ARBA" id="ARBA00023157"/>
    </source>
</evidence>
<evidence type="ECO:0000256" key="13">
    <source>
        <dbReference type="ARBA" id="ARBA00023002"/>
    </source>
</evidence>
<dbReference type="EMBL" id="CP002299">
    <property type="protein sequence ID" value="ADP79854.1"/>
    <property type="molecule type" value="Genomic_DNA"/>
</dbReference>
<feature type="transmembrane region" description="Helical" evidence="21">
    <location>
        <begin position="180"/>
        <end position="198"/>
    </location>
</feature>
<evidence type="ECO:0000256" key="9">
    <source>
        <dbReference type="ARBA" id="ARBA00022714"/>
    </source>
</evidence>
<organism evidence="23 24">
    <name type="scientific">Pseudofrankia inefficax (strain DSM 45817 / CECT 9037 / DDB 130130 / EuI1c)</name>
    <name type="common">Frankia inefficax</name>
    <dbReference type="NCBI Taxonomy" id="298654"/>
    <lineage>
        <taxon>Bacteria</taxon>
        <taxon>Bacillati</taxon>
        <taxon>Actinomycetota</taxon>
        <taxon>Actinomycetes</taxon>
        <taxon>Frankiales</taxon>
        <taxon>Frankiaceae</taxon>
        <taxon>Pseudofrankia</taxon>
    </lineage>
</organism>
<keyword evidence="13" id="KW-0560">Oxidoreductase</keyword>
<accession>E3JBI2</accession>
<evidence type="ECO:0000256" key="1">
    <source>
        <dbReference type="ARBA" id="ARBA00002494"/>
    </source>
</evidence>
<keyword evidence="24" id="KW-1185">Reference proteome</keyword>
<keyword evidence="9" id="KW-0001">2Fe-2S</keyword>
<dbReference type="eggNOG" id="COG0723">
    <property type="taxonomic scope" value="Bacteria"/>
</dbReference>
<keyword evidence="15" id="KW-0411">Iron-sulfur</keyword>
<keyword evidence="6" id="KW-1003">Cell membrane</keyword>
<dbReference type="STRING" id="298654.FraEuI1c_1798"/>
<evidence type="ECO:0000256" key="15">
    <source>
        <dbReference type="ARBA" id="ARBA00023014"/>
    </source>
</evidence>
<keyword evidence="7" id="KW-0679">Respiratory chain</keyword>
<dbReference type="OrthoDB" id="9802613at2"/>
<dbReference type="CDD" id="cd03467">
    <property type="entry name" value="Rieske"/>
    <property type="match status" value="1"/>
</dbReference>
<dbReference type="SUPFAM" id="SSF50022">
    <property type="entry name" value="ISP domain"/>
    <property type="match status" value="1"/>
</dbReference>
<dbReference type="GO" id="GO:0051537">
    <property type="term" value="F:2 iron, 2 sulfur cluster binding"/>
    <property type="evidence" value="ECO:0007669"/>
    <property type="project" value="UniProtKB-KW"/>
</dbReference>
<dbReference type="PROSITE" id="PS51296">
    <property type="entry name" value="RIESKE"/>
    <property type="match status" value="1"/>
</dbReference>
<dbReference type="GO" id="GO:0016705">
    <property type="term" value="F:oxidoreductase activity, acting on paired donors, with incorporation or reduction of molecular oxygen"/>
    <property type="evidence" value="ECO:0007669"/>
    <property type="project" value="UniProtKB-ARBA"/>
</dbReference>
<comment type="similarity">
    <text evidence="3">Belongs to the Rieske iron-sulfur protein family.</text>
</comment>
<dbReference type="Gene3D" id="2.102.10.10">
    <property type="entry name" value="Rieske [2Fe-2S] iron-sulphur domain"/>
    <property type="match status" value="1"/>
</dbReference>
<evidence type="ECO:0000256" key="16">
    <source>
        <dbReference type="ARBA" id="ARBA00023136"/>
    </source>
</evidence>
<evidence type="ECO:0000256" key="5">
    <source>
        <dbReference type="ARBA" id="ARBA00022448"/>
    </source>
</evidence>
<dbReference type="GO" id="GO:0004497">
    <property type="term" value="F:monooxygenase activity"/>
    <property type="evidence" value="ECO:0007669"/>
    <property type="project" value="UniProtKB-ARBA"/>
</dbReference>
<dbReference type="GO" id="GO:0005886">
    <property type="term" value="C:plasma membrane"/>
    <property type="evidence" value="ECO:0007669"/>
    <property type="project" value="UniProtKB-SubCell"/>
</dbReference>
<dbReference type="Pfam" id="PF00355">
    <property type="entry name" value="Rieske"/>
    <property type="match status" value="1"/>
</dbReference>
<dbReference type="InterPro" id="IPR014349">
    <property type="entry name" value="Rieske_Fe-S_prot"/>
</dbReference>
<keyword evidence="17" id="KW-1015">Disulfide bond</keyword>
<reference evidence="23 24" key="1">
    <citation type="submission" date="2010-10" db="EMBL/GenBank/DDBJ databases">
        <title>Complete sequence of Frankia sp. EuI1c.</title>
        <authorList>
            <consortium name="US DOE Joint Genome Institute"/>
            <person name="Lucas S."/>
            <person name="Copeland A."/>
            <person name="Lapidus A."/>
            <person name="Cheng J.-F."/>
            <person name="Bruce D."/>
            <person name="Goodwin L."/>
            <person name="Pitluck S."/>
            <person name="Chertkov O."/>
            <person name="Detter J.C."/>
            <person name="Han C."/>
            <person name="Tapia R."/>
            <person name="Land M."/>
            <person name="Hauser L."/>
            <person name="Jeffries C."/>
            <person name="Kyrpides N."/>
            <person name="Ivanova N."/>
            <person name="Mikhailova N."/>
            <person name="Beauchemin N."/>
            <person name="Sen A."/>
            <person name="Sur S.A."/>
            <person name="Gtari M."/>
            <person name="Wall L."/>
            <person name="Tisa L."/>
            <person name="Woyke T."/>
        </authorList>
    </citation>
    <scope>NUCLEOTIDE SEQUENCE [LARGE SCALE GENOMIC DNA]</scope>
    <source>
        <strain evidence="24">DSM 45817 / CECT 9037 / EuI1c</strain>
    </source>
</reference>
<evidence type="ECO:0000256" key="10">
    <source>
        <dbReference type="ARBA" id="ARBA00022723"/>
    </source>
</evidence>
<feature type="region of interest" description="Disordered" evidence="20">
    <location>
        <begin position="1"/>
        <end position="71"/>
    </location>
</feature>
<keyword evidence="14" id="KW-0408">Iron</keyword>
<dbReference type="InterPro" id="IPR036922">
    <property type="entry name" value="Rieske_2Fe-2S_sf"/>
</dbReference>
<evidence type="ECO:0000256" key="19">
    <source>
        <dbReference type="ARBA" id="ARBA00032409"/>
    </source>
</evidence>
<dbReference type="GO" id="GO:0046872">
    <property type="term" value="F:metal ion binding"/>
    <property type="evidence" value="ECO:0007669"/>
    <property type="project" value="UniProtKB-KW"/>
</dbReference>
<evidence type="ECO:0000256" key="21">
    <source>
        <dbReference type="SAM" id="Phobius"/>
    </source>
</evidence>
<evidence type="ECO:0000256" key="20">
    <source>
        <dbReference type="SAM" id="MobiDB-lite"/>
    </source>
</evidence>
<comment type="function">
    <text evidence="1">Iron-sulfur subunit of the cytochrome bc1 complex, an essential component of the respiratory electron transport chain required for ATP synthesis. The bc1 complex catalyzes the oxidation of menaquinol and the reduction of cytochrome c in the respiratory chain. The bc1 complex operates through a Q-cycle mechanism that couples electron transfer to generation of the proton gradient that drives ATP synthesis.</text>
</comment>
<protein>
    <recommendedName>
        <fullName evidence="4">Cytochrome bc1 complex Rieske iron-sulfur subunit</fullName>
    </recommendedName>
    <alternativeName>
        <fullName evidence="18">Cytochrome bc1 reductase complex subunit QcrA</fullName>
    </alternativeName>
    <alternativeName>
        <fullName evidence="19">Rieske iron-sulfur protein</fullName>
    </alternativeName>
</protein>
<keyword evidence="5" id="KW-0813">Transport</keyword>
<evidence type="ECO:0000256" key="12">
    <source>
        <dbReference type="ARBA" id="ARBA00022989"/>
    </source>
</evidence>
<feature type="transmembrane region" description="Helical" evidence="21">
    <location>
        <begin position="80"/>
        <end position="101"/>
    </location>
</feature>
<feature type="compositionally biased region" description="Basic and acidic residues" evidence="20">
    <location>
        <begin position="57"/>
        <end position="71"/>
    </location>
</feature>
<evidence type="ECO:0000256" key="18">
    <source>
        <dbReference type="ARBA" id="ARBA00029586"/>
    </source>
</evidence>
<evidence type="ECO:0000259" key="22">
    <source>
        <dbReference type="PROSITE" id="PS51296"/>
    </source>
</evidence>
<sequence>MSEHETPADGGGSVFDRVKRPAGGGSAGGDRPEVLATPPAPTDSTQLVEHTSWRQGDVAHRPPRAEDVDRRAQRRSERLIALWFTLSVVGTLGFIVTNFVGDKHKGYYTPCLGMALALALGGLGVGMILWAKRLMPHVHAVQDRHGFKSTEEETAVLEEEMALGWVDMGLGQHKLLRRSLLGAGTVLGGLLVVPLLNLTNSKPGKKLDHTHWVKGARMVTSEGRFVKLGDISIGGIETVFPALPVTDASGKKSFAPQLDLATKGDSTTILVRLEPGLNKPRAGRENWDINGLVAYSKICTHAGCPVSLYEQQTHHLLCPCHQSVFDVPDGCRAIFGPASRSLPQLALGVDGEGYLIARDGDYDQPVGPAFWERS</sequence>
<keyword evidence="8 21" id="KW-0812">Transmembrane</keyword>
<evidence type="ECO:0000256" key="7">
    <source>
        <dbReference type="ARBA" id="ARBA00022660"/>
    </source>
</evidence>
<dbReference type="Proteomes" id="UP000002484">
    <property type="component" value="Chromosome"/>
</dbReference>
<evidence type="ECO:0000313" key="24">
    <source>
        <dbReference type="Proteomes" id="UP000002484"/>
    </source>
</evidence>
<comment type="subcellular location">
    <subcellularLocation>
        <location evidence="2">Cell membrane</location>
        <topology evidence="2">Multi-pass membrane protein</topology>
    </subcellularLocation>
</comment>
<evidence type="ECO:0000256" key="11">
    <source>
        <dbReference type="ARBA" id="ARBA00022982"/>
    </source>
</evidence>
<evidence type="ECO:0000256" key="8">
    <source>
        <dbReference type="ARBA" id="ARBA00022692"/>
    </source>
</evidence>
<proteinExistence type="inferred from homology"/>
<dbReference type="AlphaFoldDB" id="E3JBI2"/>
<dbReference type="InterPro" id="IPR017941">
    <property type="entry name" value="Rieske_2Fe-2S"/>
</dbReference>
<evidence type="ECO:0000256" key="4">
    <source>
        <dbReference type="ARBA" id="ARBA00015816"/>
    </source>
</evidence>
<dbReference type="FunCoup" id="E3JBI2">
    <property type="interactions" value="35"/>
</dbReference>
<name>E3JBI2_PSEI1</name>
<keyword evidence="16 21" id="KW-0472">Membrane</keyword>
<evidence type="ECO:0000256" key="2">
    <source>
        <dbReference type="ARBA" id="ARBA00004651"/>
    </source>
</evidence>
<evidence type="ECO:0000313" key="23">
    <source>
        <dbReference type="EMBL" id="ADP79854.1"/>
    </source>
</evidence>
<dbReference type="PANTHER" id="PTHR10134">
    <property type="entry name" value="CYTOCHROME B-C1 COMPLEX SUBUNIT RIESKE, MITOCHONDRIAL"/>
    <property type="match status" value="1"/>
</dbReference>
<keyword evidence="12 21" id="KW-1133">Transmembrane helix</keyword>
<evidence type="ECO:0000256" key="3">
    <source>
        <dbReference type="ARBA" id="ARBA00010651"/>
    </source>
</evidence>
<dbReference type="HOGENOM" id="CLU_050668_0_0_11"/>
<evidence type="ECO:0000256" key="6">
    <source>
        <dbReference type="ARBA" id="ARBA00022475"/>
    </source>
</evidence>
<evidence type="ECO:0000256" key="14">
    <source>
        <dbReference type="ARBA" id="ARBA00023004"/>
    </source>
</evidence>
<feature type="transmembrane region" description="Helical" evidence="21">
    <location>
        <begin position="107"/>
        <end position="130"/>
    </location>
</feature>